<evidence type="ECO:0000313" key="3">
    <source>
        <dbReference type="Proteomes" id="UP000054560"/>
    </source>
</evidence>
<feature type="region of interest" description="Disordered" evidence="1">
    <location>
        <begin position="356"/>
        <end position="396"/>
    </location>
</feature>
<evidence type="ECO:0000256" key="1">
    <source>
        <dbReference type="SAM" id="MobiDB-lite"/>
    </source>
</evidence>
<feature type="region of interest" description="Disordered" evidence="1">
    <location>
        <begin position="210"/>
        <end position="236"/>
    </location>
</feature>
<feature type="region of interest" description="Disordered" evidence="1">
    <location>
        <begin position="251"/>
        <end position="303"/>
    </location>
</feature>
<feature type="compositionally biased region" description="Polar residues" evidence="1">
    <location>
        <begin position="356"/>
        <end position="373"/>
    </location>
</feature>
<evidence type="ECO:0000313" key="2">
    <source>
        <dbReference type="EMBL" id="KNC83919.1"/>
    </source>
</evidence>
<name>A0A0L0G4T0_9EUKA</name>
<proteinExistence type="predicted"/>
<feature type="compositionally biased region" description="Polar residues" evidence="1">
    <location>
        <begin position="167"/>
        <end position="183"/>
    </location>
</feature>
<accession>A0A0L0G4T0</accession>
<organism evidence="2 3">
    <name type="scientific">Sphaeroforma arctica JP610</name>
    <dbReference type="NCBI Taxonomy" id="667725"/>
    <lineage>
        <taxon>Eukaryota</taxon>
        <taxon>Ichthyosporea</taxon>
        <taxon>Ichthyophonida</taxon>
        <taxon>Sphaeroforma</taxon>
    </lineage>
</organism>
<dbReference type="AlphaFoldDB" id="A0A0L0G4T0"/>
<reference evidence="2 3" key="1">
    <citation type="submission" date="2011-02" db="EMBL/GenBank/DDBJ databases">
        <title>The Genome Sequence of Sphaeroforma arctica JP610.</title>
        <authorList>
            <consortium name="The Broad Institute Genome Sequencing Platform"/>
            <person name="Russ C."/>
            <person name="Cuomo C."/>
            <person name="Young S.K."/>
            <person name="Zeng Q."/>
            <person name="Gargeya S."/>
            <person name="Alvarado L."/>
            <person name="Berlin A."/>
            <person name="Chapman S.B."/>
            <person name="Chen Z."/>
            <person name="Freedman E."/>
            <person name="Gellesch M."/>
            <person name="Goldberg J."/>
            <person name="Griggs A."/>
            <person name="Gujja S."/>
            <person name="Heilman E."/>
            <person name="Heiman D."/>
            <person name="Howarth C."/>
            <person name="Mehta T."/>
            <person name="Neiman D."/>
            <person name="Pearson M."/>
            <person name="Roberts A."/>
            <person name="Saif S."/>
            <person name="Shea T."/>
            <person name="Shenoy N."/>
            <person name="Sisk P."/>
            <person name="Stolte C."/>
            <person name="Sykes S."/>
            <person name="White J."/>
            <person name="Yandava C."/>
            <person name="Burger G."/>
            <person name="Gray M.W."/>
            <person name="Holland P.W.H."/>
            <person name="King N."/>
            <person name="Lang F.B.F."/>
            <person name="Roger A.J."/>
            <person name="Ruiz-Trillo I."/>
            <person name="Haas B."/>
            <person name="Nusbaum C."/>
            <person name="Birren B."/>
        </authorList>
    </citation>
    <scope>NUCLEOTIDE SEQUENCE [LARGE SCALE GENOMIC DNA]</scope>
    <source>
        <strain evidence="2 3">JP610</strain>
    </source>
</reference>
<dbReference type="RefSeq" id="XP_014157821.1">
    <property type="nucleotide sequence ID" value="XM_014302346.1"/>
</dbReference>
<dbReference type="GeneID" id="25904358"/>
<dbReference type="Proteomes" id="UP000054560">
    <property type="component" value="Unassembled WGS sequence"/>
</dbReference>
<feature type="compositionally biased region" description="Basic residues" evidence="1">
    <location>
        <begin position="442"/>
        <end position="452"/>
    </location>
</feature>
<dbReference type="EMBL" id="KQ241801">
    <property type="protein sequence ID" value="KNC83919.1"/>
    <property type="molecule type" value="Genomic_DNA"/>
</dbReference>
<keyword evidence="3" id="KW-1185">Reference proteome</keyword>
<protein>
    <submittedName>
        <fullName evidence="2">Uncharacterized protein</fullName>
    </submittedName>
</protein>
<gene>
    <name evidence="2" type="ORF">SARC_03854</name>
</gene>
<feature type="region of interest" description="Disordered" evidence="1">
    <location>
        <begin position="425"/>
        <end position="474"/>
    </location>
</feature>
<feature type="compositionally biased region" description="Basic and acidic residues" evidence="1">
    <location>
        <begin position="157"/>
        <end position="166"/>
    </location>
</feature>
<feature type="region of interest" description="Disordered" evidence="1">
    <location>
        <begin position="126"/>
        <end position="188"/>
    </location>
</feature>
<sequence length="474" mass="51212">MISISDMDVQFWQYVRTISGPTLLPTDPLQKIQGTAGQTELPQIASGLVRVGVHCTQREWNGLAAVCDQFMSGRVVMKTLVTVLLLAGAKCASQDSNHICRLIVHSLTLLVERLVEHTTLVAHTLNTRQEKDSQKSSLPSQSEGDKDLLQRPISLDKTVESDEQMKDSTTQTDVLQQQHTPVKSSDETLGTEVLSSAHMNPLGLISVKQTHEASHEHPLPCAQPNPSQNAQTSDTTQLDNTAALNEMAKADKTSHVADAAHSCGNTRTTAGESDELSHSIGRPSQVGAMTSASQADHTRGMRTGPSIVPVDDLVYLVGAVCFVLQSLESPTSLELVFRFALKLLKTTLACIRTEKPSQSLSNVPGQRGTSTPHGAQLTPRIEQHSASTAEQARSEPRAQLDYLGRMEKAVGSVTDRQHRAVLSGLLQRHSDGGPRAKAPQTRAKKGKGKPRPQRLPGSVNSARSAKLSPFKIKT</sequence>
<feature type="compositionally biased region" description="Polar residues" evidence="1">
    <location>
        <begin position="224"/>
        <end position="236"/>
    </location>
</feature>